<keyword evidence="2" id="KW-1185">Reference proteome</keyword>
<organism evidence="1">
    <name type="scientific">Mytilinidion resinicola</name>
    <dbReference type="NCBI Taxonomy" id="574789"/>
    <lineage>
        <taxon>Eukaryota</taxon>
        <taxon>Fungi</taxon>
        <taxon>Dikarya</taxon>
        <taxon>Ascomycota</taxon>
        <taxon>Pezizomycotina</taxon>
        <taxon>Dothideomycetes</taxon>
        <taxon>Pleosporomycetidae</taxon>
        <taxon>Mytilinidiales</taxon>
        <taxon>Mytilinidiaceae</taxon>
        <taxon>Mytilinidion</taxon>
    </lineage>
</organism>
<feature type="non-terminal residue" evidence="1">
    <location>
        <position position="171"/>
    </location>
</feature>
<dbReference type="RefSeq" id="XP_033573378.1">
    <property type="nucleotide sequence ID" value="XM_033720670.1"/>
</dbReference>
<sequence>MRFREPFHQKGDASAELGTCWQVWVFDYIIVPMTGAAGKFMIEPAAPMRTEWSEEFPDGQETKDWQGKIESCPGVTFNAAKNNGGRVWQGVDSSKPNNVRIITRAVPMVWIAQWFQRSTWQKWDRLKVGDWSPPLLGPSIVVNMECVKGVMKCYIGLMDENAKPEAEARHH</sequence>
<accession>A0A6A6YEI9</accession>
<reference evidence="3" key="3">
    <citation type="submission" date="2025-04" db="UniProtKB">
        <authorList>
            <consortium name="RefSeq"/>
        </authorList>
    </citation>
    <scope>IDENTIFICATION</scope>
    <source>
        <strain evidence="3">CBS 304.34</strain>
    </source>
</reference>
<reference evidence="1 3" key="1">
    <citation type="journal article" date="2020" name="Stud. Mycol.">
        <title>101 Dothideomycetes genomes: a test case for predicting lifestyles and emergence of pathogens.</title>
        <authorList>
            <person name="Haridas S."/>
            <person name="Albert R."/>
            <person name="Binder M."/>
            <person name="Bloem J."/>
            <person name="Labutti K."/>
            <person name="Salamov A."/>
            <person name="Andreopoulos B."/>
            <person name="Baker S."/>
            <person name="Barry K."/>
            <person name="Bills G."/>
            <person name="Bluhm B."/>
            <person name="Cannon C."/>
            <person name="Castanera R."/>
            <person name="Culley D."/>
            <person name="Daum C."/>
            <person name="Ezra D."/>
            <person name="Gonzalez J."/>
            <person name="Henrissat B."/>
            <person name="Kuo A."/>
            <person name="Liang C."/>
            <person name="Lipzen A."/>
            <person name="Lutzoni F."/>
            <person name="Magnuson J."/>
            <person name="Mondo S."/>
            <person name="Nolan M."/>
            <person name="Ohm R."/>
            <person name="Pangilinan J."/>
            <person name="Park H.-J."/>
            <person name="Ramirez L."/>
            <person name="Alfaro M."/>
            <person name="Sun H."/>
            <person name="Tritt A."/>
            <person name="Yoshinaga Y."/>
            <person name="Zwiers L.-H."/>
            <person name="Turgeon B."/>
            <person name="Goodwin S."/>
            <person name="Spatafora J."/>
            <person name="Crous P."/>
            <person name="Grigoriev I."/>
        </authorList>
    </citation>
    <scope>NUCLEOTIDE SEQUENCE</scope>
    <source>
        <strain evidence="1 3">CBS 304.34</strain>
    </source>
</reference>
<dbReference type="GeneID" id="54461563"/>
<evidence type="ECO:0000313" key="2">
    <source>
        <dbReference type="Proteomes" id="UP000504636"/>
    </source>
</evidence>
<reference evidence="3" key="2">
    <citation type="submission" date="2020-04" db="EMBL/GenBank/DDBJ databases">
        <authorList>
            <consortium name="NCBI Genome Project"/>
        </authorList>
    </citation>
    <scope>NUCLEOTIDE SEQUENCE</scope>
    <source>
        <strain evidence="3">CBS 304.34</strain>
    </source>
</reference>
<dbReference type="Proteomes" id="UP000504636">
    <property type="component" value="Unplaced"/>
</dbReference>
<name>A0A6A6YEI9_9PEZI</name>
<dbReference type="OrthoDB" id="10254945at2759"/>
<gene>
    <name evidence="1 3" type="ORF">BDZ99DRAFT_465990</name>
</gene>
<dbReference type="AlphaFoldDB" id="A0A6A6YEI9"/>
<dbReference type="EMBL" id="MU003707">
    <property type="protein sequence ID" value="KAF2806414.1"/>
    <property type="molecule type" value="Genomic_DNA"/>
</dbReference>
<evidence type="ECO:0000313" key="3">
    <source>
        <dbReference type="RefSeq" id="XP_033573378.1"/>
    </source>
</evidence>
<evidence type="ECO:0000313" key="1">
    <source>
        <dbReference type="EMBL" id="KAF2806414.1"/>
    </source>
</evidence>
<protein>
    <submittedName>
        <fullName evidence="1 3">Uncharacterized protein</fullName>
    </submittedName>
</protein>
<proteinExistence type="predicted"/>